<gene>
    <name evidence="1" type="ORF">DVH24_022846</name>
</gene>
<reference evidence="1 2" key="1">
    <citation type="submission" date="2018-10" db="EMBL/GenBank/DDBJ databases">
        <title>A high-quality apple genome assembly.</title>
        <authorList>
            <person name="Hu J."/>
        </authorList>
    </citation>
    <scope>NUCLEOTIDE SEQUENCE [LARGE SCALE GENOMIC DNA]</scope>
    <source>
        <strain evidence="2">cv. HFTH1</strain>
        <tissue evidence="1">Young leaf</tissue>
    </source>
</reference>
<evidence type="ECO:0000313" key="1">
    <source>
        <dbReference type="EMBL" id="RXI08702.1"/>
    </source>
</evidence>
<keyword evidence="2" id="KW-1185">Reference proteome</keyword>
<evidence type="ECO:0000313" key="2">
    <source>
        <dbReference type="Proteomes" id="UP000290289"/>
    </source>
</evidence>
<proteinExistence type="predicted"/>
<dbReference type="AlphaFoldDB" id="A0A498KSP4"/>
<sequence>MASTTSTQNGSHQWLRPFGVPNGRSIDANRETGFDKKLLRGAVKKLLKICAFRFGGGAPTMVPRVRGKKRFLGAVFSDFALSLGHLNGRSHRCDA</sequence>
<protein>
    <submittedName>
        <fullName evidence="1">Uncharacterized protein</fullName>
    </submittedName>
</protein>
<comment type="caution">
    <text evidence="1">The sequence shown here is derived from an EMBL/GenBank/DDBJ whole genome shotgun (WGS) entry which is preliminary data.</text>
</comment>
<dbReference type="Proteomes" id="UP000290289">
    <property type="component" value="Chromosome 1"/>
</dbReference>
<organism evidence="1 2">
    <name type="scientific">Malus domestica</name>
    <name type="common">Apple</name>
    <name type="synonym">Pyrus malus</name>
    <dbReference type="NCBI Taxonomy" id="3750"/>
    <lineage>
        <taxon>Eukaryota</taxon>
        <taxon>Viridiplantae</taxon>
        <taxon>Streptophyta</taxon>
        <taxon>Embryophyta</taxon>
        <taxon>Tracheophyta</taxon>
        <taxon>Spermatophyta</taxon>
        <taxon>Magnoliopsida</taxon>
        <taxon>eudicotyledons</taxon>
        <taxon>Gunneridae</taxon>
        <taxon>Pentapetalae</taxon>
        <taxon>rosids</taxon>
        <taxon>fabids</taxon>
        <taxon>Rosales</taxon>
        <taxon>Rosaceae</taxon>
        <taxon>Amygdaloideae</taxon>
        <taxon>Maleae</taxon>
        <taxon>Malus</taxon>
    </lineage>
</organism>
<accession>A0A498KSP4</accession>
<dbReference type="EMBL" id="RDQH01000327">
    <property type="protein sequence ID" value="RXI08702.1"/>
    <property type="molecule type" value="Genomic_DNA"/>
</dbReference>
<name>A0A498KSP4_MALDO</name>